<dbReference type="PANTHER" id="PTHR12824:SF8">
    <property type="entry name" value="GXIVSPLA2, ISOFORM A"/>
    <property type="match status" value="1"/>
</dbReference>
<evidence type="ECO:0000313" key="5">
    <source>
        <dbReference type="Proteomes" id="UP000678393"/>
    </source>
</evidence>
<dbReference type="EMBL" id="CAJHNH020008436">
    <property type="protein sequence ID" value="CAG5135604.1"/>
    <property type="molecule type" value="Genomic_DNA"/>
</dbReference>
<proteinExistence type="predicted"/>
<feature type="chain" id="PRO_5035830844" description="Group XIIA secretory phospholipase A2" evidence="3">
    <location>
        <begin position="27"/>
        <end position="190"/>
    </location>
</feature>
<evidence type="ECO:0008006" key="6">
    <source>
        <dbReference type="Google" id="ProtNLM"/>
    </source>
</evidence>
<evidence type="ECO:0000256" key="1">
    <source>
        <dbReference type="ARBA" id="ARBA00004613"/>
    </source>
</evidence>
<dbReference type="GO" id="GO:0006644">
    <property type="term" value="P:phospholipid metabolic process"/>
    <property type="evidence" value="ECO:0007669"/>
    <property type="project" value="InterPro"/>
</dbReference>
<dbReference type="PANTHER" id="PTHR12824">
    <property type="entry name" value="GROUP XII SECRETORY PHOSPHOLIPASE A2 FAMILY MEMBER"/>
    <property type="match status" value="1"/>
</dbReference>
<gene>
    <name evidence="4" type="ORF">CUNI_LOCUS21162</name>
</gene>
<organism evidence="4 5">
    <name type="scientific">Candidula unifasciata</name>
    <dbReference type="NCBI Taxonomy" id="100452"/>
    <lineage>
        <taxon>Eukaryota</taxon>
        <taxon>Metazoa</taxon>
        <taxon>Spiralia</taxon>
        <taxon>Lophotrochozoa</taxon>
        <taxon>Mollusca</taxon>
        <taxon>Gastropoda</taxon>
        <taxon>Heterobranchia</taxon>
        <taxon>Euthyneura</taxon>
        <taxon>Panpulmonata</taxon>
        <taxon>Eupulmonata</taxon>
        <taxon>Stylommatophora</taxon>
        <taxon>Helicina</taxon>
        <taxon>Helicoidea</taxon>
        <taxon>Geomitridae</taxon>
        <taxon>Candidula</taxon>
    </lineage>
</organism>
<dbReference type="SUPFAM" id="SSF48619">
    <property type="entry name" value="Phospholipase A2, PLA2"/>
    <property type="match status" value="1"/>
</dbReference>
<dbReference type="OrthoDB" id="3935740at2759"/>
<protein>
    <recommendedName>
        <fullName evidence="6">Group XIIA secretory phospholipase A2</fullName>
    </recommendedName>
</protein>
<dbReference type="GO" id="GO:0005509">
    <property type="term" value="F:calcium ion binding"/>
    <property type="evidence" value="ECO:0007669"/>
    <property type="project" value="InterPro"/>
</dbReference>
<dbReference type="Pfam" id="PF06951">
    <property type="entry name" value="PLA2G12"/>
    <property type="match status" value="1"/>
</dbReference>
<name>A0A8S4A2R7_9EUPU</name>
<dbReference type="GO" id="GO:0016042">
    <property type="term" value="P:lipid catabolic process"/>
    <property type="evidence" value="ECO:0007669"/>
    <property type="project" value="InterPro"/>
</dbReference>
<reference evidence="4" key="1">
    <citation type="submission" date="2021-04" db="EMBL/GenBank/DDBJ databases">
        <authorList>
            <consortium name="Molecular Ecology Group"/>
        </authorList>
    </citation>
    <scope>NUCLEOTIDE SEQUENCE</scope>
</reference>
<dbReference type="PROSITE" id="PS00118">
    <property type="entry name" value="PA2_HIS"/>
    <property type="match status" value="1"/>
</dbReference>
<dbReference type="Gene3D" id="1.20.90.10">
    <property type="entry name" value="Phospholipase A2 domain"/>
    <property type="match status" value="1"/>
</dbReference>
<comment type="subcellular location">
    <subcellularLocation>
        <location evidence="1">Secreted</location>
    </subcellularLocation>
</comment>
<dbReference type="InterPro" id="IPR033113">
    <property type="entry name" value="PLA2_histidine"/>
</dbReference>
<keyword evidence="3" id="KW-0732">Signal</keyword>
<keyword evidence="2" id="KW-0964">Secreted</keyword>
<dbReference type="AlphaFoldDB" id="A0A8S4A2R7"/>
<evidence type="ECO:0000313" key="4">
    <source>
        <dbReference type="EMBL" id="CAG5135604.1"/>
    </source>
</evidence>
<accession>A0A8S4A2R7</accession>
<sequence>MYARIVYTGLLHLTLAVLVSVPCSFGVVSASGAFSDDVSNILNFVQDAVGNIQDYVGEQSGCRYTCPNGSKPKRRKNHIPSTNGCGSFGFQLEKYISVKELTSCCDEHDICYDTCNNSKETCDNAFKICLEKLCQSIRKAVKKDVYEVCVSTADMMYAGTVALGCKPYKDCQKKACTCDSKTSQNIHVEL</sequence>
<evidence type="ECO:0000256" key="3">
    <source>
        <dbReference type="SAM" id="SignalP"/>
    </source>
</evidence>
<dbReference type="GO" id="GO:0005576">
    <property type="term" value="C:extracellular region"/>
    <property type="evidence" value="ECO:0007669"/>
    <property type="project" value="UniProtKB-SubCell"/>
</dbReference>
<keyword evidence="5" id="KW-1185">Reference proteome</keyword>
<feature type="signal peptide" evidence="3">
    <location>
        <begin position="1"/>
        <end position="26"/>
    </location>
</feature>
<evidence type="ECO:0000256" key="2">
    <source>
        <dbReference type="ARBA" id="ARBA00022525"/>
    </source>
</evidence>
<dbReference type="Proteomes" id="UP000678393">
    <property type="component" value="Unassembled WGS sequence"/>
</dbReference>
<comment type="caution">
    <text evidence="4">The sequence shown here is derived from an EMBL/GenBank/DDBJ whole genome shotgun (WGS) entry which is preliminary data.</text>
</comment>
<dbReference type="InterPro" id="IPR010711">
    <property type="entry name" value="PLA2G12"/>
</dbReference>
<dbReference type="GO" id="GO:0004623">
    <property type="term" value="F:phospholipase A2 activity"/>
    <property type="evidence" value="ECO:0007669"/>
    <property type="project" value="InterPro"/>
</dbReference>
<dbReference type="GO" id="GO:0050482">
    <property type="term" value="P:arachidonate secretion"/>
    <property type="evidence" value="ECO:0007669"/>
    <property type="project" value="InterPro"/>
</dbReference>
<dbReference type="InterPro" id="IPR036444">
    <property type="entry name" value="PLipase_A2_dom_sf"/>
</dbReference>